<feature type="domain" description="Plastocyanin-like" evidence="16">
    <location>
        <begin position="243"/>
        <end position="355"/>
    </location>
</feature>
<evidence type="ECO:0000256" key="10">
    <source>
        <dbReference type="ARBA" id="ARBA00023008"/>
    </source>
</evidence>
<dbReference type="Pfam" id="PF07732">
    <property type="entry name" value="Cu-oxidase_3"/>
    <property type="match status" value="1"/>
</dbReference>
<feature type="transmembrane region" description="Helical" evidence="14">
    <location>
        <begin position="96"/>
        <end position="116"/>
    </location>
</feature>
<reference evidence="17" key="1">
    <citation type="journal article" date="2014" name="Int. J. Syst. Evol. Microbiol.">
        <title>Complete genome sequence of Corynebacterium casei LMG S-19264T (=DSM 44701T), isolated from a smear-ripened cheese.</title>
        <authorList>
            <consortium name="US DOE Joint Genome Institute (JGI-PGF)"/>
            <person name="Walter F."/>
            <person name="Albersmeier A."/>
            <person name="Kalinowski J."/>
            <person name="Ruckert C."/>
        </authorList>
    </citation>
    <scope>NUCLEOTIDE SEQUENCE</scope>
    <source>
        <strain evidence="17">JCM 4477</strain>
    </source>
</reference>
<dbReference type="InterPro" id="IPR045087">
    <property type="entry name" value="Cu-oxidase_fam"/>
</dbReference>
<comment type="similarity">
    <text evidence="3">Belongs to the multicopper oxidase family.</text>
</comment>
<dbReference type="PANTHER" id="PTHR11709">
    <property type="entry name" value="MULTI-COPPER OXIDASE"/>
    <property type="match status" value="1"/>
</dbReference>
<feature type="domain" description="Plastocyanin-like" evidence="15">
    <location>
        <begin position="527"/>
        <end position="633"/>
    </location>
</feature>
<evidence type="ECO:0000256" key="1">
    <source>
        <dbReference type="ARBA" id="ARBA00001960"/>
    </source>
</evidence>
<keyword evidence="9" id="KW-0560">Oxidoreductase</keyword>
<evidence type="ECO:0000259" key="15">
    <source>
        <dbReference type="Pfam" id="PF07731"/>
    </source>
</evidence>
<dbReference type="RefSeq" id="WP_190208512.1">
    <property type="nucleotide sequence ID" value="NZ_BNBI01000024.1"/>
</dbReference>
<name>A0A919B090_9ACTN</name>
<evidence type="ECO:0000259" key="16">
    <source>
        <dbReference type="Pfam" id="PF07732"/>
    </source>
</evidence>
<keyword evidence="14" id="KW-1133">Transmembrane helix</keyword>
<keyword evidence="8" id="KW-0677">Repeat</keyword>
<evidence type="ECO:0000256" key="5">
    <source>
        <dbReference type="ARBA" id="ARBA00011882"/>
    </source>
</evidence>
<dbReference type="InterPro" id="IPR011707">
    <property type="entry name" value="Cu-oxidase-like_N"/>
</dbReference>
<feature type="transmembrane region" description="Helical" evidence="14">
    <location>
        <begin position="157"/>
        <end position="176"/>
    </location>
</feature>
<dbReference type="AlphaFoldDB" id="A0A919B090"/>
<keyword evidence="18" id="KW-1185">Reference proteome</keyword>
<dbReference type="InterPro" id="IPR002355">
    <property type="entry name" value="Cu_oxidase_Cu_BS"/>
</dbReference>
<dbReference type="PANTHER" id="PTHR11709:SF482">
    <property type="entry name" value="COPPER-CONTAINING NITRITE REDUCTASE"/>
    <property type="match status" value="1"/>
</dbReference>
<keyword evidence="10 12" id="KW-0186">Copper</keyword>
<keyword evidence="7 12" id="KW-0479">Metal-binding</keyword>
<evidence type="ECO:0000256" key="12">
    <source>
        <dbReference type="PIRSR" id="PIRSR601287-1"/>
    </source>
</evidence>
<feature type="transmembrane region" description="Helical" evidence="14">
    <location>
        <begin position="39"/>
        <end position="65"/>
    </location>
</feature>
<evidence type="ECO:0000256" key="6">
    <source>
        <dbReference type="ARBA" id="ARBA00017290"/>
    </source>
</evidence>
<comment type="subunit">
    <text evidence="4">Homotrimer.</text>
</comment>
<accession>A0A919B090</accession>
<evidence type="ECO:0000256" key="9">
    <source>
        <dbReference type="ARBA" id="ARBA00023002"/>
    </source>
</evidence>
<feature type="transmembrane region" description="Helical" evidence="14">
    <location>
        <begin position="6"/>
        <end position="27"/>
    </location>
</feature>
<protein>
    <recommendedName>
        <fullName evidence="6">Copper-containing nitrite reductase</fullName>
        <ecNumber evidence="5">1.7.2.1</ecNumber>
    </recommendedName>
</protein>
<comment type="cofactor">
    <cofactor evidence="1 12">
        <name>Cu(+)</name>
        <dbReference type="ChEBI" id="CHEBI:49552"/>
    </cofactor>
</comment>
<dbReference type="PROSITE" id="PS00080">
    <property type="entry name" value="MULTICOPPER_OXIDASE2"/>
    <property type="match status" value="1"/>
</dbReference>
<evidence type="ECO:0000256" key="7">
    <source>
        <dbReference type="ARBA" id="ARBA00022723"/>
    </source>
</evidence>
<dbReference type="GO" id="GO:0050421">
    <property type="term" value="F:nitrite reductase (NO-forming) activity"/>
    <property type="evidence" value="ECO:0007669"/>
    <property type="project" value="UniProtKB-EC"/>
</dbReference>
<feature type="transmembrane region" description="Helical" evidence="14">
    <location>
        <begin position="122"/>
        <end position="145"/>
    </location>
</feature>
<evidence type="ECO:0000256" key="8">
    <source>
        <dbReference type="ARBA" id="ARBA00022737"/>
    </source>
</evidence>
<evidence type="ECO:0000256" key="11">
    <source>
        <dbReference type="ARBA" id="ARBA00049340"/>
    </source>
</evidence>
<organism evidence="17 18">
    <name type="scientific">Streptomyces fumanus</name>
    <dbReference type="NCBI Taxonomy" id="67302"/>
    <lineage>
        <taxon>Bacteria</taxon>
        <taxon>Bacillati</taxon>
        <taxon>Actinomycetota</taxon>
        <taxon>Actinomycetes</taxon>
        <taxon>Kitasatosporales</taxon>
        <taxon>Streptomycetaceae</taxon>
        <taxon>Streptomyces</taxon>
    </lineage>
</organism>
<dbReference type="InterPro" id="IPR008972">
    <property type="entry name" value="Cupredoxin"/>
</dbReference>
<feature type="binding site" description="type 1 copper site" evidence="12">
    <location>
        <position position="293"/>
    </location>
    <ligand>
        <name>Cu cation</name>
        <dbReference type="ChEBI" id="CHEBI:23378"/>
        <label>1</label>
    </ligand>
</feature>
<gene>
    <name evidence="17" type="ORF">GCM10018772_70100</name>
</gene>
<evidence type="ECO:0000256" key="4">
    <source>
        <dbReference type="ARBA" id="ARBA00011233"/>
    </source>
</evidence>
<evidence type="ECO:0000313" key="18">
    <source>
        <dbReference type="Proteomes" id="UP000630718"/>
    </source>
</evidence>
<comment type="cofactor">
    <cofactor evidence="2 12">
        <name>Cu(2+)</name>
        <dbReference type="ChEBI" id="CHEBI:29036"/>
    </cofactor>
</comment>
<feature type="transmembrane region" description="Helical" evidence="14">
    <location>
        <begin position="71"/>
        <end position="89"/>
    </location>
</feature>
<sequence>MAEPLFLLDMVLALILPLAGVQLGRHAGRLRSGRPVRRWPLYAVLAIAVVRAAVAVLLLLTSGWAVAGQRVLLGLPVLVLPLGWALVAARRGGPAATAWHTAAMGALASSFLLFVPPGPQDLTVAALGCLAVLGGAAAVSRFSAAHRGPAAGRLARLPWQGLIASAGVAVVLTGLATTAPSDHSGPHASSADWGGGSQVAQAAPHHGGHHSTAPASAARSVSTLTGPRDTTPDVRFHLTAARGKVRLSSGRTVDALLFNGRAPGPRLTVHQGDLVEVTLSNKDVREGVTLHWHGVDVPNAEDGVPGVTQDAVPPGGEHVYRFVPDRAGTFWYHTHRDADSTVRRGLFGSLIVEEPRGGQPAASGHVRTLFTHVWPGSGVSFGTHDTPMREAVRPGDPVTLKVVNSSEEPQRLLVGGVSYRVTALDGNTVDHPGRLPSGTDLLLPAGGRYDLAFTMPTGTVTVRAAEGEAALALSPDGHGAPARLGEGTLFDRLTYGRPAPGATTVPDRYDRDFDVVLDSGFGFADGQFTYGNTMNGRMAPDVPTLMVTEGDRVRVRITNRSVTDHPMHLHGHRVQVLSRNGTPATGSPWFTDTLNVAPGESYEVFFTADNPGIWMDHCHNFSHTAQGMIMHLAYSGVVSPYHGTSH</sequence>
<evidence type="ECO:0000313" key="17">
    <source>
        <dbReference type="EMBL" id="GHF34431.1"/>
    </source>
</evidence>
<feature type="binding site" description="type 1 copper site" evidence="12">
    <location>
        <position position="333"/>
    </location>
    <ligand>
        <name>Cu cation</name>
        <dbReference type="ChEBI" id="CHEBI:23378"/>
        <label>1</label>
    </ligand>
</feature>
<dbReference type="GO" id="GO:0005507">
    <property type="term" value="F:copper ion binding"/>
    <property type="evidence" value="ECO:0007669"/>
    <property type="project" value="InterPro"/>
</dbReference>
<dbReference type="CDD" id="cd04202">
    <property type="entry name" value="CuRO_D2_2dMcoN_like"/>
    <property type="match status" value="1"/>
</dbReference>
<feature type="region of interest" description="Disordered" evidence="13">
    <location>
        <begin position="180"/>
        <end position="235"/>
    </location>
</feature>
<dbReference type="SUPFAM" id="SSF49503">
    <property type="entry name" value="Cupredoxins"/>
    <property type="match status" value="3"/>
</dbReference>
<evidence type="ECO:0000256" key="2">
    <source>
        <dbReference type="ARBA" id="ARBA00001973"/>
    </source>
</evidence>
<dbReference type="EC" id="1.7.2.1" evidence="5"/>
<dbReference type="PRINTS" id="PR00695">
    <property type="entry name" value="CUNO2RDTASE"/>
</dbReference>
<evidence type="ECO:0000256" key="14">
    <source>
        <dbReference type="SAM" id="Phobius"/>
    </source>
</evidence>
<keyword evidence="14" id="KW-0472">Membrane</keyword>
<dbReference type="Proteomes" id="UP000630718">
    <property type="component" value="Unassembled WGS sequence"/>
</dbReference>
<proteinExistence type="inferred from homology"/>
<dbReference type="EMBL" id="BNBI01000024">
    <property type="protein sequence ID" value="GHF34431.1"/>
    <property type="molecule type" value="Genomic_DNA"/>
</dbReference>
<reference evidence="17" key="2">
    <citation type="submission" date="2020-09" db="EMBL/GenBank/DDBJ databases">
        <authorList>
            <person name="Sun Q."/>
            <person name="Ohkuma M."/>
        </authorList>
    </citation>
    <scope>NUCLEOTIDE SEQUENCE</scope>
    <source>
        <strain evidence="17">JCM 4477</strain>
    </source>
</reference>
<dbReference type="Gene3D" id="2.60.40.420">
    <property type="entry name" value="Cupredoxins - blue copper proteins"/>
    <property type="match status" value="3"/>
</dbReference>
<comment type="catalytic activity">
    <reaction evidence="11">
        <text>nitric oxide + Fe(III)-[cytochrome c] + H2O = Fe(II)-[cytochrome c] + nitrite + 2 H(+)</text>
        <dbReference type="Rhea" id="RHEA:15233"/>
        <dbReference type="Rhea" id="RHEA-COMP:10350"/>
        <dbReference type="Rhea" id="RHEA-COMP:14399"/>
        <dbReference type="ChEBI" id="CHEBI:15377"/>
        <dbReference type="ChEBI" id="CHEBI:15378"/>
        <dbReference type="ChEBI" id="CHEBI:16301"/>
        <dbReference type="ChEBI" id="CHEBI:16480"/>
        <dbReference type="ChEBI" id="CHEBI:29033"/>
        <dbReference type="ChEBI" id="CHEBI:29034"/>
        <dbReference type="EC" id="1.7.2.1"/>
    </reaction>
</comment>
<dbReference type="InterPro" id="IPR011706">
    <property type="entry name" value="Cu-oxidase_C"/>
</dbReference>
<evidence type="ECO:0000256" key="13">
    <source>
        <dbReference type="SAM" id="MobiDB-lite"/>
    </source>
</evidence>
<comment type="caution">
    <text evidence="17">The sequence shown here is derived from an EMBL/GenBank/DDBJ whole genome shotgun (WGS) entry which is preliminary data.</text>
</comment>
<dbReference type="InterPro" id="IPR001287">
    <property type="entry name" value="NO2-reductase_Cu"/>
</dbReference>
<evidence type="ECO:0000256" key="3">
    <source>
        <dbReference type="ARBA" id="ARBA00010609"/>
    </source>
</evidence>
<dbReference type="Pfam" id="PF07731">
    <property type="entry name" value="Cu-oxidase_2"/>
    <property type="match status" value="1"/>
</dbReference>
<keyword evidence="14" id="KW-0812">Transmembrane</keyword>